<proteinExistence type="predicted"/>
<name>A0A0A9F1T2_ARUDO</name>
<organism evidence="1">
    <name type="scientific">Arundo donax</name>
    <name type="common">Giant reed</name>
    <name type="synonym">Donax arundinaceus</name>
    <dbReference type="NCBI Taxonomy" id="35708"/>
    <lineage>
        <taxon>Eukaryota</taxon>
        <taxon>Viridiplantae</taxon>
        <taxon>Streptophyta</taxon>
        <taxon>Embryophyta</taxon>
        <taxon>Tracheophyta</taxon>
        <taxon>Spermatophyta</taxon>
        <taxon>Magnoliopsida</taxon>
        <taxon>Liliopsida</taxon>
        <taxon>Poales</taxon>
        <taxon>Poaceae</taxon>
        <taxon>PACMAD clade</taxon>
        <taxon>Arundinoideae</taxon>
        <taxon>Arundineae</taxon>
        <taxon>Arundo</taxon>
    </lineage>
</organism>
<reference evidence="1" key="2">
    <citation type="journal article" date="2015" name="Data Brief">
        <title>Shoot transcriptome of the giant reed, Arundo donax.</title>
        <authorList>
            <person name="Barrero R.A."/>
            <person name="Guerrero F.D."/>
            <person name="Moolhuijzen P."/>
            <person name="Goolsby J.A."/>
            <person name="Tidwell J."/>
            <person name="Bellgard S.E."/>
            <person name="Bellgard M.I."/>
        </authorList>
    </citation>
    <scope>NUCLEOTIDE SEQUENCE</scope>
    <source>
        <tissue evidence="1">Shoot tissue taken approximately 20 cm above the soil surface</tissue>
    </source>
</reference>
<sequence>MRLILITLSIYYGLKLLE</sequence>
<dbReference type="EMBL" id="GBRH01195643">
    <property type="protein sequence ID" value="JAE02253.1"/>
    <property type="molecule type" value="Transcribed_RNA"/>
</dbReference>
<dbReference type="AlphaFoldDB" id="A0A0A9F1T2"/>
<protein>
    <submittedName>
        <fullName evidence="1">Uncharacterized protein</fullName>
    </submittedName>
</protein>
<reference evidence="1" key="1">
    <citation type="submission" date="2014-09" db="EMBL/GenBank/DDBJ databases">
        <authorList>
            <person name="Magalhaes I.L.F."/>
            <person name="Oliveira U."/>
            <person name="Santos F.R."/>
            <person name="Vidigal T.H.D.A."/>
            <person name="Brescovit A.D."/>
            <person name="Santos A.J."/>
        </authorList>
    </citation>
    <scope>NUCLEOTIDE SEQUENCE</scope>
    <source>
        <tissue evidence="1">Shoot tissue taken approximately 20 cm above the soil surface</tissue>
    </source>
</reference>
<accession>A0A0A9F1T2</accession>
<evidence type="ECO:0000313" key="1">
    <source>
        <dbReference type="EMBL" id="JAE02253.1"/>
    </source>
</evidence>